<name>A0A0F8VZ08_9ZZZZ</name>
<protein>
    <submittedName>
        <fullName evidence="1">Uncharacterized protein</fullName>
    </submittedName>
</protein>
<reference evidence="1" key="1">
    <citation type="journal article" date="2015" name="Nature">
        <title>Complex archaea that bridge the gap between prokaryotes and eukaryotes.</title>
        <authorList>
            <person name="Spang A."/>
            <person name="Saw J.H."/>
            <person name="Jorgensen S.L."/>
            <person name="Zaremba-Niedzwiedzka K."/>
            <person name="Martijn J."/>
            <person name="Lind A.E."/>
            <person name="van Eijk R."/>
            <person name="Schleper C."/>
            <person name="Guy L."/>
            <person name="Ettema T.J."/>
        </authorList>
    </citation>
    <scope>NUCLEOTIDE SEQUENCE</scope>
</reference>
<evidence type="ECO:0000313" key="1">
    <source>
        <dbReference type="EMBL" id="KKK49603.1"/>
    </source>
</evidence>
<organism evidence="1">
    <name type="scientific">marine sediment metagenome</name>
    <dbReference type="NCBI Taxonomy" id="412755"/>
    <lineage>
        <taxon>unclassified sequences</taxon>
        <taxon>metagenomes</taxon>
        <taxon>ecological metagenomes</taxon>
    </lineage>
</organism>
<gene>
    <name evidence="1" type="ORF">LCGC14_3133420</name>
</gene>
<comment type="caution">
    <text evidence="1">The sequence shown here is derived from an EMBL/GenBank/DDBJ whole genome shotgun (WGS) entry which is preliminary data.</text>
</comment>
<sequence>MGAEELESSVGTEEKEMTLWQKVVHQLYDFSRLIGLRDRLRCPECKAVGTFKPHGGWLDFEDKRKERRWMCKWCGGYRGPEKDLRYALPNIDEGCWTHPEQTGVVTTPQRQHNNAYRELLSRDLQRWKPWPWEG</sequence>
<dbReference type="AlphaFoldDB" id="A0A0F8VZ08"/>
<proteinExistence type="predicted"/>
<accession>A0A0F8VZ08</accession>
<dbReference type="EMBL" id="LAZR01068457">
    <property type="protein sequence ID" value="KKK49603.1"/>
    <property type="molecule type" value="Genomic_DNA"/>
</dbReference>